<proteinExistence type="predicted"/>
<dbReference type="OrthoDB" id="529355at2"/>
<name>K9YVM4_DACS8</name>
<dbReference type="Proteomes" id="UP000010482">
    <property type="component" value="Chromosome"/>
</dbReference>
<evidence type="ECO:0008006" key="3">
    <source>
        <dbReference type="Google" id="ProtNLM"/>
    </source>
</evidence>
<dbReference type="RefSeq" id="WP_015229967.1">
    <property type="nucleotide sequence ID" value="NC_019780.1"/>
</dbReference>
<keyword evidence="2" id="KW-1185">Reference proteome</keyword>
<gene>
    <name evidence="1" type="ORF">Dacsa_2368</name>
</gene>
<dbReference type="EMBL" id="CP003944">
    <property type="protein sequence ID" value="AFZ50976.1"/>
    <property type="molecule type" value="Genomic_DNA"/>
</dbReference>
<evidence type="ECO:0000313" key="2">
    <source>
        <dbReference type="Proteomes" id="UP000010482"/>
    </source>
</evidence>
<evidence type="ECO:0000313" key="1">
    <source>
        <dbReference type="EMBL" id="AFZ50976.1"/>
    </source>
</evidence>
<dbReference type="eggNOG" id="ENOG5031MCC">
    <property type="taxonomic scope" value="Bacteria"/>
</dbReference>
<dbReference type="AlphaFoldDB" id="K9YVM4"/>
<sequence length="159" mass="18395">MEIDQQLEQLIQEAPADRGMPKIMEYAIAPMLKAIAENLQHQDYYILQNAEESWQVTTLRHREDQNVTKRVIYGFPTLEDAGIFAQHNDDPQLMALPVPVTHILFELLAFDQVDSVIFFEESGNYENATDIPREKLQESIREKLKQLKDKMEQPPANLA</sequence>
<protein>
    <recommendedName>
        <fullName evidence="3">SseB protein N-terminal domain-containing protein</fullName>
    </recommendedName>
</protein>
<dbReference type="PATRIC" id="fig|13035.3.peg.2691"/>
<accession>K9YVM4</accession>
<reference evidence="1" key="1">
    <citation type="submission" date="2012-04" db="EMBL/GenBank/DDBJ databases">
        <title>Finished genome of Dactylococcopsis salina PCC 8305.</title>
        <authorList>
            <consortium name="US DOE Joint Genome Institute"/>
            <person name="Gugger M."/>
            <person name="Coursin T."/>
            <person name="Rippka R."/>
            <person name="Tandeau De Marsac N."/>
            <person name="Huntemann M."/>
            <person name="Wei C.-L."/>
            <person name="Han J."/>
            <person name="Detter J.C."/>
            <person name="Han C."/>
            <person name="Tapia R."/>
            <person name="Daligault H."/>
            <person name="Chen A."/>
            <person name="Krypides N."/>
            <person name="Mavromatis K."/>
            <person name="Markowitz V."/>
            <person name="Szeto E."/>
            <person name="Ivanova N."/>
            <person name="Ovchinnikova G."/>
            <person name="Pagani I."/>
            <person name="Pati A."/>
            <person name="Goodwin L."/>
            <person name="Peters L."/>
            <person name="Pitluck S."/>
            <person name="Woyke T."/>
            <person name="Kerfeld C."/>
        </authorList>
    </citation>
    <scope>NUCLEOTIDE SEQUENCE [LARGE SCALE GENOMIC DNA]</scope>
    <source>
        <strain evidence="1">PCC 8305</strain>
    </source>
</reference>
<organism evidence="1 2">
    <name type="scientific">Dactylococcopsis salina (strain PCC 8305)</name>
    <name type="common">Myxobactron salinum</name>
    <dbReference type="NCBI Taxonomy" id="13035"/>
    <lineage>
        <taxon>Bacteria</taxon>
        <taxon>Bacillati</taxon>
        <taxon>Cyanobacteriota</taxon>
        <taxon>Cyanophyceae</taxon>
        <taxon>Nodosilineales</taxon>
        <taxon>Cymatolegaceae</taxon>
        <taxon>Dactylococcopsis</taxon>
    </lineage>
</organism>
<dbReference type="STRING" id="13035.Dacsa_2368"/>
<dbReference type="HOGENOM" id="CLU_141604_0_0_3"/>
<dbReference type="KEGG" id="dsl:Dacsa_2368"/>